<organism evidence="2 3">
    <name type="scientific">Heterotrigona itama</name>
    <dbReference type="NCBI Taxonomy" id="395501"/>
    <lineage>
        <taxon>Eukaryota</taxon>
        <taxon>Metazoa</taxon>
        <taxon>Ecdysozoa</taxon>
        <taxon>Arthropoda</taxon>
        <taxon>Hexapoda</taxon>
        <taxon>Insecta</taxon>
        <taxon>Pterygota</taxon>
        <taxon>Neoptera</taxon>
        <taxon>Endopterygota</taxon>
        <taxon>Hymenoptera</taxon>
        <taxon>Apocrita</taxon>
        <taxon>Aculeata</taxon>
        <taxon>Apoidea</taxon>
        <taxon>Anthophila</taxon>
        <taxon>Apidae</taxon>
        <taxon>Heterotrigona</taxon>
    </lineage>
</organism>
<proteinExistence type="predicted"/>
<gene>
    <name evidence="2" type="ORF">MHI_LOCUS350734</name>
</gene>
<name>A0A6V7H202_9HYME</name>
<dbReference type="OrthoDB" id="10257492at2759"/>
<evidence type="ECO:0000256" key="1">
    <source>
        <dbReference type="ARBA" id="ARBA00022884"/>
    </source>
</evidence>
<dbReference type="Proteomes" id="UP000752696">
    <property type="component" value="Unassembled WGS sequence"/>
</dbReference>
<feature type="non-terminal residue" evidence="2">
    <location>
        <position position="327"/>
    </location>
</feature>
<accession>A0A6V7H202</accession>
<sequence length="327" mass="38461">MNGIDTSEKKRLESLKRKKQIFRAKELAVQNALKNLDNNTNKNKIIFDDNDINDIEQFKIREKAKKKKRDLFDDADDDRNDNEPVWDNHKFDSNKNFTEKYLGNNITDERFKLDKRFMDDGQKTNTDINVNDNEIDLQKEKELQLDILENILGVPIASKNKDTNKNVKFSKKRMIRYDPTENDHKEYEINTEKSEIETKNIKKKKKNKCNIEGPIENPPVEVSKDVYFSVSDSLSKSLKGGEQFSLLKTHGREITNENNNDSNVSNLESLKIQLNFDSKKLFKYDSSEDEHDSKQEYTYNEKSNNEKADIIVDTNKFFFDDNDIRFK</sequence>
<dbReference type="PANTHER" id="PTHR48029:SF1">
    <property type="entry name" value="NUCLEOLAR PROTEIN 8"/>
    <property type="match status" value="1"/>
</dbReference>
<dbReference type="AlphaFoldDB" id="A0A6V7H202"/>
<protein>
    <submittedName>
        <fullName evidence="2">Uncharacterized protein</fullName>
    </submittedName>
</protein>
<keyword evidence="3" id="KW-1185">Reference proteome</keyword>
<reference evidence="2" key="1">
    <citation type="submission" date="2020-07" db="EMBL/GenBank/DDBJ databases">
        <authorList>
            <person name="Nazaruddin N."/>
        </authorList>
    </citation>
    <scope>NUCLEOTIDE SEQUENCE</scope>
</reference>
<evidence type="ECO:0000313" key="3">
    <source>
        <dbReference type="Proteomes" id="UP000752696"/>
    </source>
</evidence>
<evidence type="ECO:0000313" key="2">
    <source>
        <dbReference type="EMBL" id="CAD1473053.1"/>
    </source>
</evidence>
<dbReference type="PANTHER" id="PTHR48029">
    <property type="entry name" value="NUCLEOLAR PROTEIN 8"/>
    <property type="match status" value="1"/>
</dbReference>
<dbReference type="GO" id="GO:0003723">
    <property type="term" value="F:RNA binding"/>
    <property type="evidence" value="ECO:0007669"/>
    <property type="project" value="UniProtKB-KW"/>
</dbReference>
<comment type="caution">
    <text evidence="2">The sequence shown here is derived from an EMBL/GenBank/DDBJ whole genome shotgun (WGS) entry which is preliminary data.</text>
</comment>
<dbReference type="EMBL" id="CAJDYZ010006108">
    <property type="protein sequence ID" value="CAD1473053.1"/>
    <property type="molecule type" value="Genomic_DNA"/>
</dbReference>
<keyword evidence="1" id="KW-0694">RNA-binding</keyword>